<protein>
    <submittedName>
        <fullName evidence="3">Uncharacterized protein</fullName>
    </submittedName>
</protein>
<accession>A0A1C4W2V1</accession>
<dbReference type="OrthoDB" id="3336661at2"/>
<feature type="region of interest" description="Disordered" evidence="1">
    <location>
        <begin position="114"/>
        <end position="136"/>
    </location>
</feature>
<sequence length="435" mass="45885">MSYRQALDEAIGHSPVSTVDVDRIIFRQRRARRLRMWGAGGAGAAAVLAVTLAAGLLGGPQPSPAPPAVPPSPSVLPIPSHPPAPRITTVAGAEADWQRLEAAVEASLKRTAPSIRWPDSTAPGLDRPGWQSGSRGGWTTVDRFSVNGEIVADGKRGDLLLVVKRQGLVGFHSSRCERMSKMTIDCVEAAGPDGSRIRTSIMDMGSRFTPPLTVELLRADNSAVTLTLRGHTPPGPLPLTVEQLITIATDPTLNLGPLPPGVEVPVQTLPPSAPADPAQQERLDKAVIAALRAQIPDVTSSAALEEAWTGSGGDNDSDNYWGQAPITNGKTRPALFSVQIWRKSPSSGSLTCGRPSGSYSCRKGEGPNGEQYRIVTTISGKGNTRTGERSIDVRRKDGSWLNVNHASGGTGPTFALTEQQQLAIALSSTLTLAPQ</sequence>
<dbReference type="EMBL" id="LT607413">
    <property type="protein sequence ID" value="SCE90485.1"/>
    <property type="molecule type" value="Genomic_DNA"/>
</dbReference>
<proteinExistence type="predicted"/>
<evidence type="ECO:0000256" key="1">
    <source>
        <dbReference type="SAM" id="MobiDB-lite"/>
    </source>
</evidence>
<evidence type="ECO:0000313" key="3">
    <source>
        <dbReference type="EMBL" id="SCE90485.1"/>
    </source>
</evidence>
<feature type="region of interest" description="Disordered" evidence="1">
    <location>
        <begin position="347"/>
        <end position="366"/>
    </location>
</feature>
<keyword evidence="2" id="KW-0812">Transmembrane</keyword>
<dbReference type="AlphaFoldDB" id="A0A1C4W2V1"/>
<organism evidence="3 4">
    <name type="scientific">Micromonospora echinospora</name>
    <name type="common">Micromonospora purpurea</name>
    <dbReference type="NCBI Taxonomy" id="1877"/>
    <lineage>
        <taxon>Bacteria</taxon>
        <taxon>Bacillati</taxon>
        <taxon>Actinomycetota</taxon>
        <taxon>Actinomycetes</taxon>
        <taxon>Micromonosporales</taxon>
        <taxon>Micromonosporaceae</taxon>
        <taxon>Micromonospora</taxon>
    </lineage>
</organism>
<dbReference type="RefSeq" id="WP_088981234.1">
    <property type="nucleotide sequence ID" value="NZ_LT607413.1"/>
</dbReference>
<dbReference type="InParanoid" id="A0A1C4W2V1"/>
<feature type="transmembrane region" description="Helical" evidence="2">
    <location>
        <begin position="36"/>
        <end position="57"/>
    </location>
</feature>
<name>A0A1C4W2V1_MICEC</name>
<keyword evidence="2" id="KW-0472">Membrane</keyword>
<dbReference type="Proteomes" id="UP000198253">
    <property type="component" value="Chromosome I"/>
</dbReference>
<evidence type="ECO:0000313" key="4">
    <source>
        <dbReference type="Proteomes" id="UP000198253"/>
    </source>
</evidence>
<keyword evidence="2" id="KW-1133">Transmembrane helix</keyword>
<evidence type="ECO:0000256" key="2">
    <source>
        <dbReference type="SAM" id="Phobius"/>
    </source>
</evidence>
<keyword evidence="4" id="KW-1185">Reference proteome</keyword>
<gene>
    <name evidence="3" type="ORF">GA0070618_1809</name>
</gene>
<reference evidence="4" key="1">
    <citation type="submission" date="2016-06" db="EMBL/GenBank/DDBJ databases">
        <authorList>
            <person name="Varghese N."/>
            <person name="Submissions Spin"/>
        </authorList>
    </citation>
    <scope>NUCLEOTIDE SEQUENCE [LARGE SCALE GENOMIC DNA]</scope>
    <source>
        <strain evidence="4">DSM 43816</strain>
    </source>
</reference>